<evidence type="ECO:0000313" key="2">
    <source>
        <dbReference type="EMBL" id="CAH9063898.1"/>
    </source>
</evidence>
<feature type="transmembrane region" description="Helical" evidence="1">
    <location>
        <begin position="423"/>
        <end position="450"/>
    </location>
</feature>
<dbReference type="OrthoDB" id="658695at2759"/>
<dbReference type="PANTHER" id="PTHR31170:SF21">
    <property type="match status" value="1"/>
</dbReference>
<dbReference type="Proteomes" id="UP001152484">
    <property type="component" value="Unassembled WGS sequence"/>
</dbReference>
<dbReference type="PANTHER" id="PTHR31170">
    <property type="entry name" value="BNAC04G53230D PROTEIN"/>
    <property type="match status" value="1"/>
</dbReference>
<dbReference type="Pfam" id="PF03140">
    <property type="entry name" value="DUF247"/>
    <property type="match status" value="1"/>
</dbReference>
<reference evidence="2" key="1">
    <citation type="submission" date="2022-07" db="EMBL/GenBank/DDBJ databases">
        <authorList>
            <person name="Macas J."/>
            <person name="Novak P."/>
            <person name="Neumann P."/>
        </authorList>
    </citation>
    <scope>NUCLEOTIDE SEQUENCE</scope>
</reference>
<organism evidence="2 3">
    <name type="scientific">Cuscuta europaea</name>
    <name type="common">European dodder</name>
    <dbReference type="NCBI Taxonomy" id="41803"/>
    <lineage>
        <taxon>Eukaryota</taxon>
        <taxon>Viridiplantae</taxon>
        <taxon>Streptophyta</taxon>
        <taxon>Embryophyta</taxon>
        <taxon>Tracheophyta</taxon>
        <taxon>Spermatophyta</taxon>
        <taxon>Magnoliopsida</taxon>
        <taxon>eudicotyledons</taxon>
        <taxon>Gunneridae</taxon>
        <taxon>Pentapetalae</taxon>
        <taxon>asterids</taxon>
        <taxon>lamiids</taxon>
        <taxon>Solanales</taxon>
        <taxon>Convolvulaceae</taxon>
        <taxon>Cuscuteae</taxon>
        <taxon>Cuscuta</taxon>
        <taxon>Cuscuta subgen. Cuscuta</taxon>
    </lineage>
</organism>
<proteinExistence type="predicted"/>
<keyword evidence="1" id="KW-1133">Transmembrane helix</keyword>
<evidence type="ECO:0000313" key="3">
    <source>
        <dbReference type="Proteomes" id="UP001152484"/>
    </source>
</evidence>
<dbReference type="EMBL" id="CAMAPE010000004">
    <property type="protein sequence ID" value="CAH9063898.1"/>
    <property type="molecule type" value="Genomic_DNA"/>
</dbReference>
<comment type="caution">
    <text evidence="2">The sequence shown here is derived from an EMBL/GenBank/DDBJ whole genome shotgun (WGS) entry which is preliminary data.</text>
</comment>
<keyword evidence="3" id="KW-1185">Reference proteome</keyword>
<dbReference type="AlphaFoldDB" id="A0A9P1DZ99"/>
<name>A0A9P1DZ99_CUSEU</name>
<dbReference type="InterPro" id="IPR004158">
    <property type="entry name" value="DUF247_pln"/>
</dbReference>
<protein>
    <submittedName>
        <fullName evidence="2">Uncharacterized protein</fullName>
    </submittedName>
</protein>
<evidence type="ECO:0000256" key="1">
    <source>
        <dbReference type="SAM" id="Phobius"/>
    </source>
</evidence>
<gene>
    <name evidence="2" type="ORF">CEURO_LOCUS2128</name>
</gene>
<keyword evidence="1" id="KW-0472">Membrane</keyword>
<keyword evidence="1" id="KW-0812">Transmembrane</keyword>
<sequence>MAGKDSVEHENGDQAIVSINTQVNEDRIQLMQRKLSESPRLLSKSAGRSCCCIFRAPQSFVDVNIRSYQPHICSIGPYHHGKPQLQMIEEHKWRFLAILVERTTEKKGLTLVDYLQAVKTIEAKARECYSEAIPLQSDEFVEILVLDGCFIVELFRKIGRVIPFEEEDPFISMSWIFPCLLRDFIRLENQIPFFVLQLLFDLTKMPDEKSGSLSMMTLTFFNHILQRPTEILVKLENVEGLHLLDFLRSSYIPPVLDEDLRVIKSDSPSHVIHCISKLRRAGIKLKPGKEDSFLAIRFWRGAIEMPPITIDDFMIAFLQNCVAYEQCRAGPCGNHVTTYATLLDCLINTYKDVEYLCDSNIFENYFGTEGEVATFVNRLGKDVMFDIDTCYLSQLFDEVNQYYRNSWHVQWASFKYTYFNSPWSFISALAAFVLLVLAIVQALYAILAYVRPPGS</sequence>
<accession>A0A9P1DZ99</accession>